<organism evidence="1 2">
    <name type="scientific">Jiangella mangrovi</name>
    <dbReference type="NCBI Taxonomy" id="1524084"/>
    <lineage>
        <taxon>Bacteria</taxon>
        <taxon>Bacillati</taxon>
        <taxon>Actinomycetota</taxon>
        <taxon>Actinomycetes</taxon>
        <taxon>Jiangellales</taxon>
        <taxon>Jiangellaceae</taxon>
        <taxon>Jiangella</taxon>
    </lineage>
</organism>
<protein>
    <submittedName>
        <fullName evidence="1">Uncharacterized protein</fullName>
    </submittedName>
</protein>
<evidence type="ECO:0000313" key="1">
    <source>
        <dbReference type="EMBL" id="MBB5789910.1"/>
    </source>
</evidence>
<dbReference type="EMBL" id="JACHMM010000001">
    <property type="protein sequence ID" value="MBB5789910.1"/>
    <property type="molecule type" value="Genomic_DNA"/>
</dbReference>
<comment type="caution">
    <text evidence="1">The sequence shown here is derived from an EMBL/GenBank/DDBJ whole genome shotgun (WGS) entry which is preliminary data.</text>
</comment>
<sequence length="359" mass="38566">MQGGGDDGDRVRRAAESLRALHDELPALAEGLDRSIRKLVENTVEPLEQADLVKEAHGVRLTGTEMTAAREDAFASIAHVLPGYADEIEALLRPADGHGSGSAPVISIPPPPAPAVSVVTTAQDTATVQQNLPDADAHRRAINQVVARFPPKLQELARKLLFGHSAHAVQRHGHHLRREQQIARTQWQLDPAGVDGWRLNSDGSAESWRGHGDGPHGVGATSGHYASPEAVAKPLAALLGAAGRTQAELDAHLNRLTGGKTIARVFLRPSDAGISSDDVVMVRGPGTDTEDGDALWKSTRDGSMAGLGAPPAVRDYDMVTRGKRPGSLMILVRRPNQSWRLVTSYFFDDRDNLLDYVEL</sequence>
<reference evidence="1 2" key="1">
    <citation type="submission" date="2020-08" db="EMBL/GenBank/DDBJ databases">
        <title>Sequencing the genomes of 1000 actinobacteria strains.</title>
        <authorList>
            <person name="Klenk H.-P."/>
        </authorList>
    </citation>
    <scope>NUCLEOTIDE SEQUENCE [LARGE SCALE GENOMIC DNA]</scope>
    <source>
        <strain evidence="1 2">DSM 102122</strain>
    </source>
</reference>
<proteinExistence type="predicted"/>
<dbReference type="AlphaFoldDB" id="A0A7W9LN47"/>
<dbReference type="Proteomes" id="UP000542813">
    <property type="component" value="Unassembled WGS sequence"/>
</dbReference>
<gene>
    <name evidence="1" type="ORF">HD601_004485</name>
</gene>
<accession>A0A7W9LN47</accession>
<keyword evidence="2" id="KW-1185">Reference proteome</keyword>
<name>A0A7W9LN47_9ACTN</name>
<dbReference type="RefSeq" id="WP_184825598.1">
    <property type="nucleotide sequence ID" value="NZ_JACHMM010000001.1"/>
</dbReference>
<evidence type="ECO:0000313" key="2">
    <source>
        <dbReference type="Proteomes" id="UP000542813"/>
    </source>
</evidence>